<organism evidence="4 6">
    <name type="scientific">Staphylococcus edaphicus</name>
    <dbReference type="NCBI Taxonomy" id="1955013"/>
    <lineage>
        <taxon>Bacteria</taxon>
        <taxon>Bacillati</taxon>
        <taxon>Bacillota</taxon>
        <taxon>Bacilli</taxon>
        <taxon>Bacillales</taxon>
        <taxon>Staphylococcaceae</taxon>
        <taxon>Staphylococcus</taxon>
    </lineage>
</organism>
<feature type="region of interest" description="Disordered" evidence="2">
    <location>
        <begin position="49"/>
        <end position="76"/>
    </location>
</feature>
<dbReference type="Gene3D" id="3.20.20.80">
    <property type="entry name" value="Glycosidases"/>
    <property type="match status" value="1"/>
</dbReference>
<dbReference type="Proteomes" id="UP000223828">
    <property type="component" value="Unassembled WGS sequence"/>
</dbReference>
<accession>A0A2C6VDV0</accession>
<dbReference type="Proteomes" id="UP001056588">
    <property type="component" value="Chromosome"/>
</dbReference>
<feature type="compositionally biased region" description="Basic and acidic residues" evidence="2">
    <location>
        <begin position="49"/>
        <end position="60"/>
    </location>
</feature>
<evidence type="ECO:0000256" key="2">
    <source>
        <dbReference type="SAM" id="MobiDB-lite"/>
    </source>
</evidence>
<dbReference type="GO" id="GO:0016998">
    <property type="term" value="P:cell wall macromolecule catabolic process"/>
    <property type="evidence" value="ECO:0007669"/>
    <property type="project" value="InterPro"/>
</dbReference>
<reference evidence="4" key="3">
    <citation type="submission" date="2017-10" db="EMBL/GenBank/DDBJ databases">
        <authorList>
            <person name="Vrbovska V."/>
            <person name="Kovarovic V."/>
            <person name="Indrakova A."/>
        </authorList>
    </citation>
    <scope>NUCLEOTIDE SEQUENCE</scope>
    <source>
        <strain evidence="4">CCM 8730</strain>
    </source>
</reference>
<dbReference type="GO" id="GO:0016052">
    <property type="term" value="P:carbohydrate catabolic process"/>
    <property type="evidence" value="ECO:0007669"/>
    <property type="project" value="TreeGrafter"/>
</dbReference>
<dbReference type="PANTHER" id="PTHR34135:SF1">
    <property type="entry name" value="GLYCOSYL HYDROLASE FAMILY 25"/>
    <property type="match status" value="1"/>
</dbReference>
<feature type="chain" id="PRO_5013220045" evidence="3">
    <location>
        <begin position="28"/>
        <end position="270"/>
    </location>
</feature>
<dbReference type="PANTHER" id="PTHR34135">
    <property type="entry name" value="LYSOZYME"/>
    <property type="match status" value="1"/>
</dbReference>
<dbReference type="RefSeq" id="WP_099091386.1">
    <property type="nucleotide sequence ID" value="NZ_CP093217.1"/>
</dbReference>
<dbReference type="GO" id="GO:0003796">
    <property type="term" value="F:lysozyme activity"/>
    <property type="evidence" value="ECO:0007669"/>
    <property type="project" value="InterPro"/>
</dbReference>
<evidence type="ECO:0000313" key="6">
    <source>
        <dbReference type="Proteomes" id="UP000223828"/>
    </source>
</evidence>
<dbReference type="InterPro" id="IPR002053">
    <property type="entry name" value="Glyco_hydro_25"/>
</dbReference>
<proteinExistence type="inferred from homology"/>
<dbReference type="EMBL" id="CP093217">
    <property type="protein sequence ID" value="UQW81464.1"/>
    <property type="molecule type" value="Genomic_DNA"/>
</dbReference>
<dbReference type="InterPro" id="IPR017853">
    <property type="entry name" value="GH"/>
</dbReference>
<comment type="similarity">
    <text evidence="1">Belongs to the glycosyl hydrolase 25 family.</text>
</comment>
<dbReference type="AlphaFoldDB" id="A0A2C6VDV0"/>
<name>A0A2C6VDV0_9STAP</name>
<dbReference type="OrthoDB" id="9802228at2"/>
<sequence>MVSALKKGLVTASVLFASTIAVNSAYAAEDTSNQKGTMGYGYQQYLEKHPEQAKSSKQTKESSSTALRSAEGTTQSGERVLDISEWQGDLTAQEVKDLKANYDFIIIRAQYGSEKVDASLEHNSALLDQYSLDFGVYSYSMYENPDDARYEAQTLYNRAPKASFYINDFEQDSVTSGTADESTDAWYDEMKGLAGDKKVLFYSYENFMLENASNSVGKYDGYWMANYNPDPPTREHVLWQYTDSYASPELNQNVDANYTGPGVDASWFTS</sequence>
<evidence type="ECO:0000256" key="3">
    <source>
        <dbReference type="SAM" id="SignalP"/>
    </source>
</evidence>
<dbReference type="SUPFAM" id="SSF51445">
    <property type="entry name" value="(Trans)glycosidases"/>
    <property type="match status" value="1"/>
</dbReference>
<dbReference type="PROSITE" id="PS51904">
    <property type="entry name" value="GLYCOSYL_HYDROL_F25_2"/>
    <property type="match status" value="1"/>
</dbReference>
<evidence type="ECO:0000313" key="7">
    <source>
        <dbReference type="Proteomes" id="UP001056588"/>
    </source>
</evidence>
<evidence type="ECO:0000313" key="5">
    <source>
        <dbReference type="EMBL" id="UQW81464.1"/>
    </source>
</evidence>
<evidence type="ECO:0000256" key="1">
    <source>
        <dbReference type="ARBA" id="ARBA00010646"/>
    </source>
</evidence>
<reference evidence="5" key="4">
    <citation type="submission" date="2022-03" db="EMBL/GenBank/DDBJ databases">
        <title>Complete Genome Sequence of Staphylococcus edaphicus strain CCM 8731.</title>
        <authorList>
            <person name="Rimmer C.O."/>
            <person name="Thomas J.C."/>
        </authorList>
    </citation>
    <scope>NUCLEOTIDE SEQUENCE</scope>
    <source>
        <strain evidence="5">CCM 8731</strain>
    </source>
</reference>
<keyword evidence="3" id="KW-0732">Signal</keyword>
<dbReference type="Pfam" id="PF01183">
    <property type="entry name" value="Glyco_hydro_25"/>
    <property type="match status" value="1"/>
</dbReference>
<keyword evidence="7" id="KW-1185">Reference proteome</keyword>
<gene>
    <name evidence="4" type="ORF">BTJ66_13115</name>
    <name evidence="5" type="ORF">MNY58_13050</name>
</gene>
<feature type="signal peptide" evidence="3">
    <location>
        <begin position="1"/>
        <end position="27"/>
    </location>
</feature>
<dbReference type="GO" id="GO:0009253">
    <property type="term" value="P:peptidoglycan catabolic process"/>
    <property type="evidence" value="ECO:0007669"/>
    <property type="project" value="InterPro"/>
</dbReference>
<protein>
    <submittedName>
        <fullName evidence="4">Lysozyme</fullName>
    </submittedName>
</protein>
<evidence type="ECO:0000313" key="4">
    <source>
        <dbReference type="EMBL" id="PHK48511.1"/>
    </source>
</evidence>
<dbReference type="EMBL" id="MRZN01000033">
    <property type="protein sequence ID" value="PHK48511.1"/>
    <property type="molecule type" value="Genomic_DNA"/>
</dbReference>
<reference evidence="6" key="2">
    <citation type="submission" date="2017-10" db="EMBL/GenBank/DDBJ databases">
        <title>Staphylococcus edaphicus sp. nov., isolated in Antarctica, harbouring mecC gene and genomic islands essential in adaptation to extreme environment.</title>
        <authorList>
            <person name="Pantucek R."/>
            <person name="Sedlacek I."/>
            <person name="Indrakova A."/>
            <person name="Vrbovska V."/>
            <person name="Maslanova I."/>
            <person name="Kovarovic V."/>
            <person name="Svec P."/>
            <person name="Kralova S."/>
            <person name="Kristofova L."/>
            <person name="Keklakova J."/>
            <person name="Petras P."/>
            <person name="Doskar J."/>
        </authorList>
    </citation>
    <scope>NUCLEOTIDE SEQUENCE [LARGE SCALE GENOMIC DNA]</scope>
    <source>
        <strain evidence="6">CCM 5085</strain>
    </source>
</reference>
<reference evidence="4" key="1">
    <citation type="journal article" date="2017" name="Appl. Environ. Microbiol.">
        <title>Staphylococcus edaphicus sp. nov., isolated in Antarctica, harbours mecC gene and genomic islands with suspected role in adaptation to extreme environment.</title>
        <authorList>
            <person name="Pantucek R."/>
            <person name="Sedlacek I."/>
            <person name="Indrakova A."/>
            <person name="Vrbovska V."/>
            <person name="Maslanova I."/>
            <person name="Kovarovic V."/>
            <person name="Svec P."/>
            <person name="Kralova S."/>
            <person name="Kristofova L."/>
            <person name="Keklakova J."/>
            <person name="Petras P."/>
            <person name="Doskar J."/>
        </authorList>
    </citation>
    <scope>NUCLEOTIDE SEQUENCE</scope>
    <source>
        <strain evidence="4">CCM 8730</strain>
    </source>
</reference>